<evidence type="ECO:0000313" key="5">
    <source>
        <dbReference type="Proteomes" id="UP000279259"/>
    </source>
</evidence>
<feature type="compositionally biased region" description="Basic and acidic residues" evidence="2">
    <location>
        <begin position="116"/>
        <end position="147"/>
    </location>
</feature>
<feature type="compositionally biased region" description="Basic residues" evidence="2">
    <location>
        <begin position="326"/>
        <end position="339"/>
    </location>
</feature>
<name>A0A427YQS8_9TREE</name>
<feature type="compositionally biased region" description="Basic and acidic residues" evidence="2">
    <location>
        <begin position="358"/>
        <end position="385"/>
    </location>
</feature>
<feature type="compositionally biased region" description="Basic residues" evidence="2">
    <location>
        <begin position="260"/>
        <end position="278"/>
    </location>
</feature>
<protein>
    <recommendedName>
        <fullName evidence="3">NF-kappa-B-activating protein C-terminal domain-containing protein</fullName>
    </recommendedName>
</protein>
<dbReference type="AlphaFoldDB" id="A0A427YQS8"/>
<evidence type="ECO:0000313" key="4">
    <source>
        <dbReference type="EMBL" id="RSH93425.1"/>
    </source>
</evidence>
<reference evidence="4 5" key="1">
    <citation type="submission" date="2018-11" db="EMBL/GenBank/DDBJ databases">
        <title>Genome sequence of Saitozyma podzolica DSM 27192.</title>
        <authorList>
            <person name="Aliyu H."/>
            <person name="Gorte O."/>
            <person name="Ochsenreither K."/>
        </authorList>
    </citation>
    <scope>NUCLEOTIDE SEQUENCE [LARGE SCALE GENOMIC DNA]</scope>
    <source>
        <strain evidence="4 5">DSM 27192</strain>
    </source>
</reference>
<dbReference type="OrthoDB" id="273141at2759"/>
<feature type="compositionally biased region" description="Pro residues" evidence="2">
    <location>
        <begin position="26"/>
        <end position="35"/>
    </location>
</feature>
<comment type="similarity">
    <text evidence="1">Belongs to the NKAP family.</text>
</comment>
<dbReference type="Pfam" id="PF06047">
    <property type="entry name" value="Nkap_C"/>
    <property type="match status" value="1"/>
</dbReference>
<dbReference type="InterPro" id="IPR009269">
    <property type="entry name" value="NKAP_C"/>
</dbReference>
<dbReference type="GO" id="GO:0003682">
    <property type="term" value="F:chromatin binding"/>
    <property type="evidence" value="ECO:0007669"/>
    <property type="project" value="InterPro"/>
</dbReference>
<evidence type="ECO:0000259" key="3">
    <source>
        <dbReference type="Pfam" id="PF06047"/>
    </source>
</evidence>
<proteinExistence type="inferred from homology"/>
<comment type="caution">
    <text evidence="4">The sequence shown here is derived from an EMBL/GenBank/DDBJ whole genome shotgun (WGS) entry which is preliminary data.</text>
</comment>
<keyword evidence="5" id="KW-1185">Reference proteome</keyword>
<feature type="compositionally biased region" description="Basic and acidic residues" evidence="2">
    <location>
        <begin position="64"/>
        <end position="91"/>
    </location>
</feature>
<sequence>MATVHPSRLGLVPGARQDRSRASAPVPAPSAPPSAAPSREEELRRQLLRRRERGDEEGNGAERSAGDERGSRGGDRDRDGPPGRRAGERVKRSVQAPSKWDERPDDRSKFLQSPTRDARSPGRRGYDDPPHVRRVDDNYDDRRDRRPSPSYRPMPPPPSREEVFISLDAGVPGHSTGTSDISRYGYGRERNDIPHGGAPPPWRYQGGGGPAGPPNRMGFSGQLDYERRRVERQESTLSIWPPSPKEPYKDEDELRAERKAARKAKRSAKSRKSKRRSRRYSDESESSEMDSEEDDRRKRSRKDKARRRRYDDETPSEGDSEEEERRRRRRREKDRRSKRYSAEDESDDERRERRKSKSRDADREEVADQWVEKGGEVVFVPRKEASGLAGLPADDEDEDEVGPRLPNEPHYKERRDKALYDHMLPGEGAAMAAYAASGERIPRRGEIGLDANQIDAFEQAGYVMSGNRHKRMTAVRLRKENQVINAEEKRAILNLQREERIKKEGAIISQFKEMMDDSLRKQGLDRP</sequence>
<feature type="region of interest" description="Disordered" evidence="2">
    <location>
        <begin position="1"/>
        <end position="414"/>
    </location>
</feature>
<organism evidence="4 5">
    <name type="scientific">Saitozyma podzolica</name>
    <dbReference type="NCBI Taxonomy" id="1890683"/>
    <lineage>
        <taxon>Eukaryota</taxon>
        <taxon>Fungi</taxon>
        <taxon>Dikarya</taxon>
        <taxon>Basidiomycota</taxon>
        <taxon>Agaricomycotina</taxon>
        <taxon>Tremellomycetes</taxon>
        <taxon>Tremellales</taxon>
        <taxon>Trimorphomycetaceae</taxon>
        <taxon>Saitozyma</taxon>
    </lineage>
</organism>
<evidence type="ECO:0000256" key="2">
    <source>
        <dbReference type="SAM" id="MobiDB-lite"/>
    </source>
</evidence>
<feature type="compositionally biased region" description="Acidic residues" evidence="2">
    <location>
        <begin position="283"/>
        <end position="293"/>
    </location>
</feature>
<feature type="compositionally biased region" description="Acidic residues" evidence="2">
    <location>
        <begin position="313"/>
        <end position="322"/>
    </location>
</feature>
<feature type="compositionally biased region" description="Basic and acidic residues" evidence="2">
    <location>
        <begin position="224"/>
        <end position="234"/>
    </location>
</feature>
<dbReference type="Proteomes" id="UP000279259">
    <property type="component" value="Unassembled WGS sequence"/>
</dbReference>
<gene>
    <name evidence="4" type="ORF">EHS25_007781</name>
</gene>
<dbReference type="PANTHER" id="PTHR13087:SF0">
    <property type="entry name" value="NFKB ACTIVATING PROTEIN LIKE"/>
    <property type="match status" value="1"/>
</dbReference>
<feature type="domain" description="NF-kappa-B-activating protein C-terminal" evidence="3">
    <location>
        <begin position="420"/>
        <end position="516"/>
    </location>
</feature>
<dbReference type="GO" id="GO:0005634">
    <property type="term" value="C:nucleus"/>
    <property type="evidence" value="ECO:0007669"/>
    <property type="project" value="TreeGrafter"/>
</dbReference>
<dbReference type="PANTHER" id="PTHR13087">
    <property type="entry name" value="NF-KAPPA B ACTIVATING PROTEIN"/>
    <property type="match status" value="1"/>
</dbReference>
<dbReference type="InterPro" id="IPR040466">
    <property type="entry name" value="NKAP"/>
</dbReference>
<evidence type="ECO:0000256" key="1">
    <source>
        <dbReference type="ARBA" id="ARBA00009313"/>
    </source>
</evidence>
<dbReference type="EMBL" id="RSCD01000004">
    <property type="protein sequence ID" value="RSH93425.1"/>
    <property type="molecule type" value="Genomic_DNA"/>
</dbReference>
<feature type="compositionally biased region" description="Basic and acidic residues" evidence="2">
    <location>
        <begin position="99"/>
        <end position="109"/>
    </location>
</feature>
<accession>A0A427YQS8</accession>
<feature type="compositionally biased region" description="Basic residues" evidence="2">
    <location>
        <begin position="298"/>
        <end position="308"/>
    </location>
</feature>
<dbReference type="STRING" id="1890683.A0A427YQS8"/>
<dbReference type="GO" id="GO:0010468">
    <property type="term" value="P:regulation of gene expression"/>
    <property type="evidence" value="ECO:0007669"/>
    <property type="project" value="TreeGrafter"/>
</dbReference>